<reference evidence="1" key="1">
    <citation type="submission" date="2022-04" db="EMBL/GenBank/DDBJ databases">
        <title>Hymenobacter sp. isolated from the air.</title>
        <authorList>
            <person name="Won M."/>
            <person name="Lee C.-M."/>
            <person name="Woen H.-Y."/>
            <person name="Kwon S.-W."/>
        </authorList>
    </citation>
    <scope>NUCLEOTIDE SEQUENCE</scope>
    <source>
        <strain evidence="1">5420S-77</strain>
        <plasmid evidence="1">unnamed2</plasmid>
    </source>
</reference>
<organism evidence="1 2">
    <name type="scientific">Hymenobacter volaticus</name>
    <dbReference type="NCBI Taxonomy" id="2932254"/>
    <lineage>
        <taxon>Bacteria</taxon>
        <taxon>Pseudomonadati</taxon>
        <taxon>Bacteroidota</taxon>
        <taxon>Cytophagia</taxon>
        <taxon>Cytophagales</taxon>
        <taxon>Hymenobacteraceae</taxon>
        <taxon>Hymenobacter</taxon>
    </lineage>
</organism>
<gene>
    <name evidence="1" type="ORF">MUN86_24925</name>
</gene>
<proteinExistence type="predicted"/>
<protein>
    <submittedName>
        <fullName evidence="1">Uncharacterized protein</fullName>
    </submittedName>
</protein>
<keyword evidence="2" id="KW-1185">Reference proteome</keyword>
<evidence type="ECO:0000313" key="1">
    <source>
        <dbReference type="EMBL" id="UOQ68951.1"/>
    </source>
</evidence>
<evidence type="ECO:0000313" key="2">
    <source>
        <dbReference type="Proteomes" id="UP000830401"/>
    </source>
</evidence>
<accession>A0ABY4GDT0</accession>
<keyword evidence="1" id="KW-0614">Plasmid</keyword>
<name>A0ABY4GDT0_9BACT</name>
<geneLocation type="plasmid" evidence="1 2">
    <name>unnamed2</name>
</geneLocation>
<dbReference type="EMBL" id="CP095063">
    <property type="protein sequence ID" value="UOQ68951.1"/>
    <property type="molecule type" value="Genomic_DNA"/>
</dbReference>
<dbReference type="Proteomes" id="UP000830401">
    <property type="component" value="Plasmid unnamed2"/>
</dbReference>
<sequence length="56" mass="6106">MLIAGAKGFAKEVFELIYSTNQQAHLAFFDNVSTNLPRTSMGDTRCCKPKKKPGSG</sequence>
<dbReference type="RefSeq" id="WP_245126649.1">
    <property type="nucleotide sequence ID" value="NZ_CP095063.1"/>
</dbReference>